<protein>
    <submittedName>
        <fullName evidence="4">Uncharacterized protein</fullName>
    </submittedName>
</protein>
<proteinExistence type="predicted"/>
<feature type="signal peptide" evidence="3">
    <location>
        <begin position="1"/>
        <end position="24"/>
    </location>
</feature>
<feature type="region of interest" description="Disordered" evidence="2">
    <location>
        <begin position="64"/>
        <end position="95"/>
    </location>
</feature>
<comment type="caution">
    <text evidence="4">The sequence shown here is derived from an EMBL/GenBank/DDBJ whole genome shotgun (WGS) entry which is preliminary data.</text>
</comment>
<evidence type="ECO:0000313" key="4">
    <source>
        <dbReference type="EMBL" id="ETO18363.1"/>
    </source>
</evidence>
<feature type="coiled-coil region" evidence="1">
    <location>
        <begin position="437"/>
        <end position="471"/>
    </location>
</feature>
<accession>X6MWK9</accession>
<dbReference type="GO" id="GO:0010468">
    <property type="term" value="P:regulation of gene expression"/>
    <property type="evidence" value="ECO:0007669"/>
    <property type="project" value="TreeGrafter"/>
</dbReference>
<feature type="compositionally biased region" description="Basic and acidic residues" evidence="2">
    <location>
        <begin position="1117"/>
        <end position="1144"/>
    </location>
</feature>
<feature type="compositionally biased region" description="Basic and acidic residues" evidence="2">
    <location>
        <begin position="1167"/>
        <end position="1188"/>
    </location>
</feature>
<feature type="region of interest" description="Disordered" evidence="2">
    <location>
        <begin position="711"/>
        <end position="732"/>
    </location>
</feature>
<dbReference type="OMA" id="RNIQQKD"/>
<dbReference type="GO" id="GO:0043565">
    <property type="term" value="F:sequence-specific DNA binding"/>
    <property type="evidence" value="ECO:0007669"/>
    <property type="project" value="TreeGrafter"/>
</dbReference>
<name>X6MWK9_RETFI</name>
<feature type="region of interest" description="Disordered" evidence="2">
    <location>
        <begin position="1113"/>
        <end position="1200"/>
    </location>
</feature>
<gene>
    <name evidence="4" type="ORF">RFI_18915</name>
</gene>
<dbReference type="Proteomes" id="UP000023152">
    <property type="component" value="Unassembled WGS sequence"/>
</dbReference>
<dbReference type="GO" id="GO:0005634">
    <property type="term" value="C:nucleus"/>
    <property type="evidence" value="ECO:0007669"/>
    <property type="project" value="TreeGrafter"/>
</dbReference>
<keyword evidence="5" id="KW-1185">Reference proteome</keyword>
<dbReference type="EMBL" id="ASPP01015063">
    <property type="protein sequence ID" value="ETO18363.1"/>
    <property type="molecule type" value="Genomic_DNA"/>
</dbReference>
<feature type="coiled-coil region" evidence="1">
    <location>
        <begin position="971"/>
        <end position="1068"/>
    </location>
</feature>
<evidence type="ECO:0000256" key="2">
    <source>
        <dbReference type="SAM" id="MobiDB-lite"/>
    </source>
</evidence>
<reference evidence="4 5" key="1">
    <citation type="journal article" date="2013" name="Curr. Biol.">
        <title>The Genome of the Foraminiferan Reticulomyxa filosa.</title>
        <authorList>
            <person name="Glockner G."/>
            <person name="Hulsmann N."/>
            <person name="Schleicher M."/>
            <person name="Noegel A.A."/>
            <person name="Eichinger L."/>
            <person name="Gallinger C."/>
            <person name="Pawlowski J."/>
            <person name="Sierra R."/>
            <person name="Euteneuer U."/>
            <person name="Pillet L."/>
            <person name="Moustafa A."/>
            <person name="Platzer M."/>
            <person name="Groth M."/>
            <person name="Szafranski K."/>
            <person name="Schliwa M."/>
        </authorList>
    </citation>
    <scope>NUCLEOTIDE SEQUENCE [LARGE SCALE GENOMIC DNA]</scope>
</reference>
<evidence type="ECO:0000313" key="5">
    <source>
        <dbReference type="Proteomes" id="UP000023152"/>
    </source>
</evidence>
<evidence type="ECO:0000256" key="1">
    <source>
        <dbReference type="SAM" id="Coils"/>
    </source>
</evidence>
<feature type="compositionally biased region" description="Low complexity" evidence="2">
    <location>
        <begin position="215"/>
        <end position="227"/>
    </location>
</feature>
<feature type="compositionally biased region" description="Acidic residues" evidence="2">
    <location>
        <begin position="73"/>
        <end position="83"/>
    </location>
</feature>
<feature type="chain" id="PRO_5004975983" evidence="3">
    <location>
        <begin position="25"/>
        <end position="1200"/>
    </location>
</feature>
<dbReference type="PANTHER" id="PTHR14312:SF1">
    <property type="entry name" value="BASIC-LEUCINE ZIPPER TRANSCRIPTION FACTOR A"/>
    <property type="match status" value="1"/>
</dbReference>
<evidence type="ECO:0000256" key="3">
    <source>
        <dbReference type="SAM" id="SignalP"/>
    </source>
</evidence>
<keyword evidence="1" id="KW-0175">Coiled coil</keyword>
<organism evidence="4 5">
    <name type="scientific">Reticulomyxa filosa</name>
    <dbReference type="NCBI Taxonomy" id="46433"/>
    <lineage>
        <taxon>Eukaryota</taxon>
        <taxon>Sar</taxon>
        <taxon>Rhizaria</taxon>
        <taxon>Retaria</taxon>
        <taxon>Foraminifera</taxon>
        <taxon>Monothalamids</taxon>
        <taxon>Reticulomyxidae</taxon>
        <taxon>Reticulomyxa</taxon>
    </lineage>
</organism>
<feature type="coiled-coil region" evidence="1">
    <location>
        <begin position="342"/>
        <end position="369"/>
    </location>
</feature>
<keyword evidence="3" id="KW-0732">Signal</keyword>
<feature type="compositionally biased region" description="Polar residues" evidence="2">
    <location>
        <begin position="1145"/>
        <end position="1166"/>
    </location>
</feature>
<feature type="region of interest" description="Disordered" evidence="2">
    <location>
        <begin position="215"/>
        <end position="245"/>
    </location>
</feature>
<dbReference type="PANTHER" id="PTHR14312">
    <property type="entry name" value="CREB/ATF BZIP TRANSCRIPTION FACTOR"/>
    <property type="match status" value="1"/>
</dbReference>
<feature type="compositionally biased region" description="Basic and acidic residues" evidence="2">
    <location>
        <begin position="230"/>
        <end position="245"/>
    </location>
</feature>
<sequence>MYLISIISTKRMLSLFFCLQFTFTKYFQKSTYNLELNNKICFVLRVMYVKWDGDYSKYRRQTMAMTQRRNEDNDSEEEEEESSEGSPQPIERMPIEDEKFAVRGKGIHDKSNNHDQRLQSTVIPINDKTILSAPMTATTTNQSNDFNNVNANANANNNVASISASSLKQLSPHEQKQVDIITFNDLKTLEATASNSPPCTPSENIQPQLQLQLSIESQEQHQQQQQEQEQEQKQEQKQEQQEEQKQDQELQSQVQLQQQQQQQQQQQVQVQLETAGVTNTTDNTVCADITAIVPQATGITTITADASTPTTPNTPTLKTDANVSLRVDVNVNSNVNTDNNVATISEEQKQEEEKQERELEEMNEIEMKSERLVFWHESQETMELAQCMNLSELLHLWTLHVNSVKEKLETIDTDKELWIDIIAKHEKDLSMFNEMILNNYDNRWEEMVDNCQRLQNDLQWYKNEQEHLLQQVRAKDEEVWRMREYITHELEPLLNAGGRAHSISSSTGEHVAPAATESNSFSIQNSEIQHLCQVLTQQLQDLKYDGYGDRHPALDTWDQLYAFTFSNRSSKRTTQPIALAALETESDPESQLEMDSDLETDTETKIEAGTYTPQIKITLAHSNADESSAEEQYTFPSPNKDSDGNIITTATTTTTTTTTISSSTNSNHTNIEHANAKNAEHTIEAGTKAQENSNTNGRVPTKIQTATLTPTPTQTQMSIKTPTKTKTPTSVQTKSKVKLISNMSKYMYESYAGVINECRQMKQCVIDSKQQVREMKTDWNRELKVLAEKFHKFEDKDQELRSDKMRFVMYKDKLLQSLSEWEKRISEESNRLEKIEYMLNNREQQIKERQTQIEKMEQQMQLKKEEMDKYMKALVNQSSQKNMEMMQYINTRQNQINTKELYLFEETEKLNDLKNNVISQQNILKKEREYWIAQKVHKDEFEKKLLLQQQQQLQTIGDAGKDQDIKLSDIKNLYEKQKSLLESKIESLELELIHFRLLSEKGEQSVQEKAKLIEELKAQLSKLNHDHLDLSGQYEILRNESYKMKHQLDSLTQELTNFQDVRNQLQSKEQLFQKEKLNLLESFHAEKNILLQHNMSLQKQINELTSNLESWKQVKQQGDKETGKEKLQLHSKLKKPDPKSDRLNSNRNVSTTARKSALVPQTSSNNVRKDAPRRSVVEQKKPPSEKKQVKWANDKTPTSK</sequence>
<dbReference type="AlphaFoldDB" id="X6MWK9"/>
<feature type="coiled-coil region" evidence="1">
    <location>
        <begin position="769"/>
        <end position="873"/>
    </location>
</feature>